<dbReference type="Pfam" id="PF13365">
    <property type="entry name" value="Trypsin_2"/>
    <property type="match status" value="1"/>
</dbReference>
<keyword evidence="2" id="KW-1185">Reference proteome</keyword>
<dbReference type="Gene3D" id="2.40.10.120">
    <property type="match status" value="1"/>
</dbReference>
<reference evidence="1 2" key="1">
    <citation type="journal article" date="2021" name="Sci. Rep.">
        <title>Genome analysis of a halophilic bacterium Halomonas malpeensis YU-PRIM-29(T) reveals its exopolysaccharide and pigment producing capabilities.</title>
        <authorList>
            <person name="Athmika"/>
            <person name="Ghate S.D."/>
            <person name="Arun A.B."/>
            <person name="Rao S.S."/>
            <person name="Kumar S.T.A."/>
            <person name="Kandiyil M.K."/>
            <person name="Saptami K."/>
            <person name="Rekha P.D."/>
        </authorList>
    </citation>
    <scope>NUCLEOTIDE SEQUENCE [LARGE SCALE GENOMIC DNA]</scope>
    <source>
        <strain evidence="2">prim 29</strain>
    </source>
</reference>
<comment type="caution">
    <text evidence="1">The sequence shown here is derived from an EMBL/GenBank/DDBJ whole genome shotgun (WGS) entry which is preliminary data.</text>
</comment>
<protein>
    <submittedName>
        <fullName evidence="1">Trypsin-like peptidase domain-containing protein</fullName>
    </submittedName>
</protein>
<organism evidence="1 2">
    <name type="scientific">Vreelandella malpeensis</name>
    <dbReference type="NCBI Taxonomy" id="1172368"/>
    <lineage>
        <taxon>Bacteria</taxon>
        <taxon>Pseudomonadati</taxon>
        <taxon>Pseudomonadota</taxon>
        <taxon>Gammaproteobacteria</taxon>
        <taxon>Oceanospirillales</taxon>
        <taxon>Halomonadaceae</taxon>
        <taxon>Vreelandella</taxon>
    </lineage>
</organism>
<proteinExistence type="predicted"/>
<dbReference type="SUPFAM" id="SSF50494">
    <property type="entry name" value="Trypsin-like serine proteases"/>
    <property type="match status" value="1"/>
</dbReference>
<dbReference type="RefSeq" id="WP_227390900.1">
    <property type="nucleotide sequence ID" value="NZ_JBHSCJ010000008.1"/>
</dbReference>
<gene>
    <name evidence="1" type="ORF">GEV37_14020</name>
</gene>
<name>A0ABS8DV62_9GAMM</name>
<dbReference type="InterPro" id="IPR009003">
    <property type="entry name" value="Peptidase_S1_PA"/>
</dbReference>
<dbReference type="EMBL" id="WHVL01000006">
    <property type="protein sequence ID" value="MCB8890231.1"/>
    <property type="molecule type" value="Genomic_DNA"/>
</dbReference>
<dbReference type="Proteomes" id="UP001319882">
    <property type="component" value="Unassembled WGS sequence"/>
</dbReference>
<sequence length="265" mass="28781">MKLKIAPSHLSTSLMFTVVRLEAVDNEGEEAIGTGFFFQVHGDDTSDVLVTNKHVIEGADVVRFPMHRTKIDTDGRVELGRHEFIATRYSEWLHHPDPEVDLCCLPVAPRAENFKEKGFFYQVISSASILTAEELERLPSSMGIAMVGFPTGLWDSHHGLPIIRHGVTASHAAVPFEGESNVVVDIACFPGSSGSPIMFDDRSYFASASKFLGVLHSGPTFTNTGNVVTTAIPTKKQVAAVDAMMHLGYAASAARVLELAELAKK</sequence>
<accession>A0ABS8DV62</accession>
<evidence type="ECO:0000313" key="2">
    <source>
        <dbReference type="Proteomes" id="UP001319882"/>
    </source>
</evidence>
<evidence type="ECO:0000313" key="1">
    <source>
        <dbReference type="EMBL" id="MCB8890231.1"/>
    </source>
</evidence>